<protein>
    <recommendedName>
        <fullName evidence="4">Peptidase M23 domain-containing protein</fullName>
    </recommendedName>
</protein>
<reference evidence="2 3" key="1">
    <citation type="journal article" date="2020" name="Biotechnol. Biofuels">
        <title>New insights from the biogas microbiome by comprehensive genome-resolved metagenomics of nearly 1600 species originating from multiple anaerobic digesters.</title>
        <authorList>
            <person name="Campanaro S."/>
            <person name="Treu L."/>
            <person name="Rodriguez-R L.M."/>
            <person name="Kovalovszki A."/>
            <person name="Ziels R.M."/>
            <person name="Maus I."/>
            <person name="Zhu X."/>
            <person name="Kougias P.G."/>
            <person name="Basile A."/>
            <person name="Luo G."/>
            <person name="Schluter A."/>
            <person name="Konstantinidis K.T."/>
            <person name="Angelidaki I."/>
        </authorList>
    </citation>
    <scope>NUCLEOTIDE SEQUENCE [LARGE SCALE GENOMIC DNA]</scope>
    <source>
        <strain evidence="2">AS05jafATM_89</strain>
    </source>
</reference>
<evidence type="ECO:0000256" key="1">
    <source>
        <dbReference type="SAM" id="Coils"/>
    </source>
</evidence>
<dbReference type="Gene3D" id="6.10.250.3150">
    <property type="match status" value="1"/>
</dbReference>
<evidence type="ECO:0000313" key="3">
    <source>
        <dbReference type="Proteomes" id="UP000576550"/>
    </source>
</evidence>
<evidence type="ECO:0000313" key="2">
    <source>
        <dbReference type="EMBL" id="HHX99359.1"/>
    </source>
</evidence>
<dbReference type="InterPro" id="IPR050570">
    <property type="entry name" value="Cell_wall_metabolism_enzyme"/>
</dbReference>
<dbReference type="SUPFAM" id="SSF51261">
    <property type="entry name" value="Duplicated hybrid motif"/>
    <property type="match status" value="2"/>
</dbReference>
<dbReference type="AlphaFoldDB" id="A0A832Q7U4"/>
<dbReference type="GO" id="GO:0004222">
    <property type="term" value="F:metalloendopeptidase activity"/>
    <property type="evidence" value="ECO:0007669"/>
    <property type="project" value="TreeGrafter"/>
</dbReference>
<gene>
    <name evidence="2" type="ORF">GX533_01595</name>
</gene>
<dbReference type="InterPro" id="IPR011055">
    <property type="entry name" value="Dup_hybrid_motif"/>
</dbReference>
<dbReference type="Gene3D" id="2.70.70.10">
    <property type="entry name" value="Glucose Permease (Domain IIA)"/>
    <property type="match status" value="2"/>
</dbReference>
<organism evidence="2 3">
    <name type="scientific">Candidatus Dojkabacteria bacterium</name>
    <dbReference type="NCBI Taxonomy" id="2099670"/>
    <lineage>
        <taxon>Bacteria</taxon>
        <taxon>Candidatus Dojkabacteria</taxon>
    </lineage>
</organism>
<keyword evidence="1" id="KW-0175">Coiled coil</keyword>
<dbReference type="EMBL" id="DUTP01000003">
    <property type="protein sequence ID" value="HHX99359.1"/>
    <property type="molecule type" value="Genomic_DNA"/>
</dbReference>
<feature type="coiled-coil region" evidence="1">
    <location>
        <begin position="63"/>
        <end position="132"/>
    </location>
</feature>
<proteinExistence type="predicted"/>
<name>A0A832Q7U4_9BACT</name>
<dbReference type="Proteomes" id="UP000576550">
    <property type="component" value="Unassembled WGS sequence"/>
</dbReference>
<accession>A0A832Q7U4</accession>
<comment type="caution">
    <text evidence="2">The sequence shown here is derived from an EMBL/GenBank/DDBJ whole genome shotgun (WGS) entry which is preliminary data.</text>
</comment>
<evidence type="ECO:0008006" key="4">
    <source>
        <dbReference type="Google" id="ProtNLM"/>
    </source>
</evidence>
<dbReference type="PANTHER" id="PTHR21666">
    <property type="entry name" value="PEPTIDASE-RELATED"/>
    <property type="match status" value="1"/>
</dbReference>
<dbReference type="PANTHER" id="PTHR21666:SF270">
    <property type="entry name" value="MUREIN HYDROLASE ACTIVATOR ENVC"/>
    <property type="match status" value="1"/>
</dbReference>
<dbReference type="CDD" id="cd12797">
    <property type="entry name" value="M23_peptidase"/>
    <property type="match status" value="1"/>
</dbReference>
<feature type="coiled-coil region" evidence="1">
    <location>
        <begin position="196"/>
        <end position="234"/>
    </location>
</feature>
<sequence>MKRRRLVITIGVIFLTVVLFGFLAGFGQKRVLAQIKCPANMDPNSLECYYYLQNELTKITTQKNRVQKELQGVEYQKLSLEEKILYTNTLIEQTENEIKKLQLEISATDIEINILEKEIKEKEDAISVLKLEVGVLSNTVNERITEMYKYSFVNQFEYLLDFKNISDILRRVKYLRTTRTQDRAILGKHTAKTIALTQEENILNDKKEEVETKREKVEEERVELGEQKLSLKAQQKERESLLSQVKTREVRLAAELKVLIDRESAATNLLSALAMENFQSGIIPANTPVKAGKSVLGYQGHTGYSYGSHLHFELWKNGKRVDPIGLGYFRGGTIYGKLYNGSARVPLGEGAILTQNYNSANSHYAIDMVGSLSGGEYTLKKAVVCYNFPPIPAGYVGKLNGEGTPITPIKDGKVTKVQTDACGGKYVIVDHGNGEASLYLHLR</sequence>